<dbReference type="Gene3D" id="2.40.50.40">
    <property type="match status" value="1"/>
</dbReference>
<dbReference type="KEGG" id="kne:92178997"/>
<dbReference type="SMART" id="SM00298">
    <property type="entry name" value="CHROMO"/>
    <property type="match status" value="1"/>
</dbReference>
<comment type="caution">
    <text evidence="3">The sequence shown here is derived from an EMBL/GenBank/DDBJ whole genome shotgun (WGS) entry which is preliminary data.</text>
</comment>
<reference evidence="3 4" key="1">
    <citation type="journal article" date="2024" name="bioRxiv">
        <title>Comparative genomics of Cryptococcus and Kwoniella reveals pathogenesis evolution and contrasting karyotype dynamics via intercentromeric recombination or chromosome fusion.</title>
        <authorList>
            <person name="Coelho M.A."/>
            <person name="David-Palma M."/>
            <person name="Shea T."/>
            <person name="Bowers K."/>
            <person name="McGinley-Smith S."/>
            <person name="Mohammad A.W."/>
            <person name="Gnirke A."/>
            <person name="Yurkov A.M."/>
            <person name="Nowrousian M."/>
            <person name="Sun S."/>
            <person name="Cuomo C.A."/>
            <person name="Heitman J."/>
        </authorList>
    </citation>
    <scope>NUCLEOTIDE SEQUENCE [LARGE SCALE GENOMIC DNA]</scope>
    <source>
        <strain evidence="3 4">CBS 13917</strain>
    </source>
</reference>
<accession>A0AAW0Z2Y2</accession>
<dbReference type="RefSeq" id="XP_066804784.1">
    <property type="nucleotide sequence ID" value="XM_066944861.1"/>
</dbReference>
<keyword evidence="4" id="KW-1185">Reference proteome</keyword>
<dbReference type="InterPro" id="IPR016197">
    <property type="entry name" value="Chromo-like_dom_sf"/>
</dbReference>
<evidence type="ECO:0000313" key="4">
    <source>
        <dbReference type="Proteomes" id="UP001388673"/>
    </source>
</evidence>
<evidence type="ECO:0000313" key="3">
    <source>
        <dbReference type="EMBL" id="KAK8864488.1"/>
    </source>
</evidence>
<dbReference type="SUPFAM" id="SSF54160">
    <property type="entry name" value="Chromo domain-like"/>
    <property type="match status" value="1"/>
</dbReference>
<dbReference type="AlphaFoldDB" id="A0AAW0Z2Y2"/>
<proteinExistence type="predicted"/>
<dbReference type="Proteomes" id="UP001388673">
    <property type="component" value="Unassembled WGS sequence"/>
</dbReference>
<dbReference type="InterPro" id="IPR023780">
    <property type="entry name" value="Chromo_domain"/>
</dbReference>
<dbReference type="GeneID" id="92178997"/>
<dbReference type="PROSITE" id="PS50013">
    <property type="entry name" value="CHROMO_2"/>
    <property type="match status" value="1"/>
</dbReference>
<organism evidence="3 4">
    <name type="scientific">Kwoniella newhampshirensis</name>
    <dbReference type="NCBI Taxonomy" id="1651941"/>
    <lineage>
        <taxon>Eukaryota</taxon>
        <taxon>Fungi</taxon>
        <taxon>Dikarya</taxon>
        <taxon>Basidiomycota</taxon>
        <taxon>Agaricomycotina</taxon>
        <taxon>Tremellomycetes</taxon>
        <taxon>Tremellales</taxon>
        <taxon>Cryptococcaceae</taxon>
        <taxon>Kwoniella</taxon>
    </lineage>
</organism>
<dbReference type="InterPro" id="IPR000953">
    <property type="entry name" value="Chromo/chromo_shadow_dom"/>
</dbReference>
<protein>
    <recommendedName>
        <fullName evidence="2">Chromo domain-containing protein</fullName>
    </recommendedName>
</protein>
<dbReference type="EMBL" id="JBCAWK010000003">
    <property type="protein sequence ID" value="KAK8864488.1"/>
    <property type="molecule type" value="Genomic_DNA"/>
</dbReference>
<feature type="region of interest" description="Disordered" evidence="1">
    <location>
        <begin position="1"/>
        <end position="60"/>
    </location>
</feature>
<feature type="compositionally biased region" description="Low complexity" evidence="1">
    <location>
        <begin position="1"/>
        <end position="37"/>
    </location>
</feature>
<evidence type="ECO:0000256" key="1">
    <source>
        <dbReference type="SAM" id="MobiDB-lite"/>
    </source>
</evidence>
<dbReference type="GO" id="GO:0006338">
    <property type="term" value="P:chromatin remodeling"/>
    <property type="evidence" value="ECO:0007669"/>
    <property type="project" value="UniProtKB-ARBA"/>
</dbReference>
<feature type="domain" description="Chromo" evidence="2">
    <location>
        <begin position="64"/>
        <end position="124"/>
    </location>
</feature>
<dbReference type="CDD" id="cd00024">
    <property type="entry name" value="CD_CSD"/>
    <property type="match status" value="1"/>
</dbReference>
<sequence length="309" mass="35615">MRRVTRASSSVSTPSHTRFSSEAESSSSSQTSVSSRQSPRKRARTSGQPTPEKKRRKTRHSDVYVVSRILARSLEKGWSADGEDFEHQYLVRWEGYGPNDDTWEMRSGLMEGAAEVLNAFDEREHPFTILDSRGLKPTAFLVRYGVESSTVKPSPLYEKAWQTPAQMRSIGGLSAEAVKTAVRDFQQGTWSGRAASPRMVQLQKERCILAILERVDFKRKHTSANYTQDYRIRWRDRRVIKEEWLMYNEIVHLFDEDGKESLREWNENNGYSFKPVPITTDTPAVLSEYELERIRNIEANKELMKTLGL</sequence>
<name>A0AAW0Z2Y2_9TREE</name>
<evidence type="ECO:0000259" key="2">
    <source>
        <dbReference type="PROSITE" id="PS50013"/>
    </source>
</evidence>
<dbReference type="Pfam" id="PF00385">
    <property type="entry name" value="Chromo"/>
    <property type="match status" value="1"/>
</dbReference>
<gene>
    <name evidence="3" type="ORF">IAR55_001738</name>
</gene>